<evidence type="ECO:0000313" key="4">
    <source>
        <dbReference type="Proteomes" id="UP001303046"/>
    </source>
</evidence>
<reference evidence="3 4" key="1">
    <citation type="submission" date="2023-08" db="EMBL/GenBank/DDBJ databases">
        <title>A Necator americanus chromosomal reference genome.</title>
        <authorList>
            <person name="Ilik V."/>
            <person name="Petrzelkova K.J."/>
            <person name="Pardy F."/>
            <person name="Fuh T."/>
            <person name="Niatou-Singa F.S."/>
            <person name="Gouil Q."/>
            <person name="Baker L."/>
            <person name="Ritchie M.E."/>
            <person name="Jex A.R."/>
            <person name="Gazzola D."/>
            <person name="Li H."/>
            <person name="Toshio Fujiwara R."/>
            <person name="Zhan B."/>
            <person name="Aroian R.V."/>
            <person name="Pafco B."/>
            <person name="Schwarz E.M."/>
        </authorList>
    </citation>
    <scope>NUCLEOTIDE SEQUENCE [LARGE SCALE GENOMIC DNA]</scope>
    <source>
        <strain evidence="3 4">Aroian</strain>
        <tissue evidence="3">Whole animal</tissue>
    </source>
</reference>
<comment type="caution">
    <text evidence="3">The sequence shown here is derived from an EMBL/GenBank/DDBJ whole genome shotgun (WGS) entry which is preliminary data.</text>
</comment>
<dbReference type="PANTHER" id="PTHR12127">
    <property type="entry name" value="MUCOLIPIN"/>
    <property type="match status" value="1"/>
</dbReference>
<feature type="transmembrane region" description="Helical" evidence="2">
    <location>
        <begin position="74"/>
        <end position="92"/>
    </location>
</feature>
<accession>A0ABR1CEQ0</accession>
<proteinExistence type="predicted"/>
<evidence type="ECO:0000256" key="1">
    <source>
        <dbReference type="SAM" id="MobiDB-lite"/>
    </source>
</evidence>
<dbReference type="EMBL" id="JAVFWL010000002">
    <property type="protein sequence ID" value="KAK6735686.1"/>
    <property type="molecule type" value="Genomic_DNA"/>
</dbReference>
<name>A0ABR1CEQ0_NECAM</name>
<dbReference type="PANTHER" id="PTHR12127:SF7">
    <property type="entry name" value="SD02261P"/>
    <property type="match status" value="1"/>
</dbReference>
<keyword evidence="2" id="KW-0472">Membrane</keyword>
<keyword evidence="2" id="KW-0812">Transmembrane</keyword>
<keyword evidence="2" id="KW-1133">Transmembrane helix</keyword>
<feature type="region of interest" description="Disordered" evidence="1">
    <location>
        <begin position="1"/>
        <end position="25"/>
    </location>
</feature>
<organism evidence="3 4">
    <name type="scientific">Necator americanus</name>
    <name type="common">Human hookworm</name>
    <dbReference type="NCBI Taxonomy" id="51031"/>
    <lineage>
        <taxon>Eukaryota</taxon>
        <taxon>Metazoa</taxon>
        <taxon>Ecdysozoa</taxon>
        <taxon>Nematoda</taxon>
        <taxon>Chromadorea</taxon>
        <taxon>Rhabditida</taxon>
        <taxon>Rhabditina</taxon>
        <taxon>Rhabditomorpha</taxon>
        <taxon>Strongyloidea</taxon>
        <taxon>Ancylostomatidae</taxon>
        <taxon>Bunostominae</taxon>
        <taxon>Necator</taxon>
    </lineage>
</organism>
<protein>
    <submittedName>
        <fullName evidence="3">Uncharacterized protein</fullName>
    </submittedName>
</protein>
<keyword evidence="4" id="KW-1185">Reference proteome</keyword>
<sequence>MSRRSRGTANARASTERSDKDMFEDGPTVNFEEMLEGMNDINRDLGERLRRHLQFFFMDPLEKWKVRRQFPYKLALQVLKIVFVTFQLILFAEMRMSHVDFMEDTNVVMRHKFLKLDLSQLGMEDLAKALTSAILEAPNYVDVDLFCLI</sequence>
<evidence type="ECO:0000256" key="2">
    <source>
        <dbReference type="SAM" id="Phobius"/>
    </source>
</evidence>
<evidence type="ECO:0000313" key="3">
    <source>
        <dbReference type="EMBL" id="KAK6735686.1"/>
    </source>
</evidence>
<dbReference type="Proteomes" id="UP001303046">
    <property type="component" value="Unassembled WGS sequence"/>
</dbReference>
<dbReference type="InterPro" id="IPR039031">
    <property type="entry name" value="Mucolipin"/>
</dbReference>
<gene>
    <name evidence="3" type="primary">Necator_chrII.g6531</name>
    <name evidence="3" type="ORF">RB195_018738</name>
</gene>
<feature type="compositionally biased region" description="Basic and acidic residues" evidence="1">
    <location>
        <begin position="14"/>
        <end position="23"/>
    </location>
</feature>